<dbReference type="InterPro" id="IPR001584">
    <property type="entry name" value="Integrase_cat-core"/>
</dbReference>
<sequence>MSVESLNGIFKKFKASVELESGCKVKCLRIDNGGEFNSDEFEAFLSIVGIKHQFTVPYSLQQNGVCERKNRTILNMARRLLFEKSMPKEFWAKAANTVVYLQNILPTKALEKLTPYEAWYNVKPTVNHLKVFGCICYVHVPKAKRTKLKPKAELRVFLGYSLQSKGYKVFNLSSKKDSGTCPRVPREGNGACPLQNPRIGVQRA</sequence>
<gene>
    <name evidence="2" type="ORF">TCM_029495</name>
</gene>
<protein>
    <recommendedName>
        <fullName evidence="1">Integrase catalytic domain-containing protein</fullName>
    </recommendedName>
</protein>
<dbReference type="EMBL" id="CM001884">
    <property type="protein sequence ID" value="EOY27713.1"/>
    <property type="molecule type" value="Genomic_DNA"/>
</dbReference>
<dbReference type="InterPro" id="IPR012337">
    <property type="entry name" value="RNaseH-like_sf"/>
</dbReference>
<keyword evidence="3" id="KW-1185">Reference proteome</keyword>
<proteinExistence type="predicted"/>
<dbReference type="PANTHER" id="PTHR42648:SF18">
    <property type="entry name" value="RETROTRANSPOSON, UNCLASSIFIED-LIKE PROTEIN"/>
    <property type="match status" value="1"/>
</dbReference>
<dbReference type="AlphaFoldDB" id="A0A061GE89"/>
<dbReference type="Proteomes" id="UP000026915">
    <property type="component" value="Chromosome 6"/>
</dbReference>
<dbReference type="PROSITE" id="PS50994">
    <property type="entry name" value="INTEGRASE"/>
    <property type="match status" value="1"/>
</dbReference>
<feature type="domain" description="Integrase catalytic" evidence="1">
    <location>
        <begin position="1"/>
        <end position="123"/>
    </location>
</feature>
<evidence type="ECO:0000259" key="1">
    <source>
        <dbReference type="PROSITE" id="PS50994"/>
    </source>
</evidence>
<dbReference type="Pfam" id="PF25597">
    <property type="entry name" value="SH3_retrovirus"/>
    <property type="match status" value="1"/>
</dbReference>
<dbReference type="GO" id="GO:0015074">
    <property type="term" value="P:DNA integration"/>
    <property type="evidence" value="ECO:0007669"/>
    <property type="project" value="InterPro"/>
</dbReference>
<dbReference type="InterPro" id="IPR039537">
    <property type="entry name" value="Retrotran_Ty1/copia-like"/>
</dbReference>
<dbReference type="HOGENOM" id="CLU_001650_20_4_1"/>
<evidence type="ECO:0000313" key="2">
    <source>
        <dbReference type="EMBL" id="EOY27713.1"/>
    </source>
</evidence>
<dbReference type="eggNOG" id="KOG0017">
    <property type="taxonomic scope" value="Eukaryota"/>
</dbReference>
<accession>A0A061GE89</accession>
<dbReference type="SUPFAM" id="SSF53098">
    <property type="entry name" value="Ribonuclease H-like"/>
    <property type="match status" value="1"/>
</dbReference>
<organism evidence="2 3">
    <name type="scientific">Theobroma cacao</name>
    <name type="common">Cacao</name>
    <name type="synonym">Cocoa</name>
    <dbReference type="NCBI Taxonomy" id="3641"/>
    <lineage>
        <taxon>Eukaryota</taxon>
        <taxon>Viridiplantae</taxon>
        <taxon>Streptophyta</taxon>
        <taxon>Embryophyta</taxon>
        <taxon>Tracheophyta</taxon>
        <taxon>Spermatophyta</taxon>
        <taxon>Magnoliopsida</taxon>
        <taxon>eudicotyledons</taxon>
        <taxon>Gunneridae</taxon>
        <taxon>Pentapetalae</taxon>
        <taxon>rosids</taxon>
        <taxon>malvids</taxon>
        <taxon>Malvales</taxon>
        <taxon>Malvaceae</taxon>
        <taxon>Byttnerioideae</taxon>
        <taxon>Theobroma</taxon>
    </lineage>
</organism>
<reference evidence="2 3" key="1">
    <citation type="journal article" date="2013" name="Genome Biol.">
        <title>The genome sequence of the most widely cultivated cacao type and its use to identify candidate genes regulating pod color.</title>
        <authorList>
            <person name="Motamayor J.C."/>
            <person name="Mockaitis K."/>
            <person name="Schmutz J."/>
            <person name="Haiminen N."/>
            <person name="Iii D.L."/>
            <person name="Cornejo O."/>
            <person name="Findley S.D."/>
            <person name="Zheng P."/>
            <person name="Utro F."/>
            <person name="Royaert S."/>
            <person name="Saski C."/>
            <person name="Jenkins J."/>
            <person name="Podicheti R."/>
            <person name="Zhao M."/>
            <person name="Scheffler B.E."/>
            <person name="Stack J.C."/>
            <person name="Feltus F.A."/>
            <person name="Mustiga G.M."/>
            <person name="Amores F."/>
            <person name="Phillips W."/>
            <person name="Marelli J.P."/>
            <person name="May G.D."/>
            <person name="Shapiro H."/>
            <person name="Ma J."/>
            <person name="Bustamante C.D."/>
            <person name="Schnell R.J."/>
            <person name="Main D."/>
            <person name="Gilbert D."/>
            <person name="Parida L."/>
            <person name="Kuhn D.N."/>
        </authorList>
    </citation>
    <scope>NUCLEOTIDE SEQUENCE [LARGE SCALE GENOMIC DNA]</scope>
    <source>
        <strain evidence="3">cv. Matina 1-6</strain>
    </source>
</reference>
<dbReference type="GO" id="GO:0003676">
    <property type="term" value="F:nucleic acid binding"/>
    <property type="evidence" value="ECO:0007669"/>
    <property type="project" value="InterPro"/>
</dbReference>
<evidence type="ECO:0000313" key="3">
    <source>
        <dbReference type="Proteomes" id="UP000026915"/>
    </source>
</evidence>
<dbReference type="Gene3D" id="3.30.420.10">
    <property type="entry name" value="Ribonuclease H-like superfamily/Ribonuclease H"/>
    <property type="match status" value="1"/>
</dbReference>
<dbReference type="InterPro" id="IPR057670">
    <property type="entry name" value="SH3_retrovirus"/>
</dbReference>
<dbReference type="STRING" id="3641.A0A061GE89"/>
<name>A0A061GE89_THECC</name>
<dbReference type="InterPro" id="IPR036397">
    <property type="entry name" value="RNaseH_sf"/>
</dbReference>
<dbReference type="InParanoid" id="A0A061GE89"/>
<dbReference type="OMA" id="ICHEYTI"/>
<dbReference type="PANTHER" id="PTHR42648">
    <property type="entry name" value="TRANSPOSASE, PUTATIVE-RELATED"/>
    <property type="match status" value="1"/>
</dbReference>
<dbReference type="Gramene" id="EOY27713">
    <property type="protein sequence ID" value="EOY27713"/>
    <property type="gene ID" value="TCM_029495"/>
</dbReference>